<keyword evidence="6" id="KW-0145">Chemotaxis</keyword>
<comment type="catalytic activity">
    <reaction evidence="1">
        <text>ATP + protein L-histidine = ADP + protein N-phospho-L-histidine.</text>
        <dbReference type="EC" id="2.7.13.3"/>
    </reaction>
</comment>
<dbReference type="SUPFAM" id="SSF55052">
    <property type="entry name" value="CheY-binding domain of CheA"/>
    <property type="match status" value="1"/>
</dbReference>
<feature type="domain" description="CheW-like" evidence="16">
    <location>
        <begin position="584"/>
        <end position="719"/>
    </location>
</feature>
<dbReference type="PROSITE" id="PS50894">
    <property type="entry name" value="HPT"/>
    <property type="match status" value="1"/>
</dbReference>
<evidence type="ECO:0000256" key="8">
    <source>
        <dbReference type="ARBA" id="ARBA00022679"/>
    </source>
</evidence>
<comment type="function">
    <text evidence="13">Involved in the transmission of sensory signals from the chemoreceptors to the flagellar motors. CheA is autophosphorylated; it can transfer its phosphate group to either CheB or CheY.</text>
</comment>
<dbReference type="SMART" id="SM00073">
    <property type="entry name" value="HPT"/>
    <property type="match status" value="1"/>
</dbReference>
<evidence type="ECO:0000256" key="6">
    <source>
        <dbReference type="ARBA" id="ARBA00022500"/>
    </source>
</evidence>
<dbReference type="InterPro" id="IPR036890">
    <property type="entry name" value="HATPase_C_sf"/>
</dbReference>
<dbReference type="EC" id="2.7.13.3" evidence="3"/>
<evidence type="ECO:0000256" key="14">
    <source>
        <dbReference type="PROSITE-ProRule" id="PRU00110"/>
    </source>
</evidence>
<evidence type="ECO:0000256" key="13">
    <source>
        <dbReference type="ARBA" id="ARBA00035100"/>
    </source>
</evidence>
<dbReference type="InterPro" id="IPR004358">
    <property type="entry name" value="Sig_transdc_His_kin-like_C"/>
</dbReference>
<name>A0ABZ0N6V1_9GAMM</name>
<dbReference type="InterPro" id="IPR005467">
    <property type="entry name" value="His_kinase_dom"/>
</dbReference>
<evidence type="ECO:0000256" key="4">
    <source>
        <dbReference type="ARBA" id="ARBA00021495"/>
    </source>
</evidence>
<evidence type="ECO:0000256" key="1">
    <source>
        <dbReference type="ARBA" id="ARBA00000085"/>
    </source>
</evidence>
<dbReference type="SUPFAM" id="SSF50341">
    <property type="entry name" value="CheW-like"/>
    <property type="match status" value="1"/>
</dbReference>
<gene>
    <name evidence="18" type="primary">cheA</name>
    <name evidence="18" type="ORF">QS795_006135</name>
</gene>
<dbReference type="PROSITE" id="PS50109">
    <property type="entry name" value="HIS_KIN"/>
    <property type="match status" value="1"/>
</dbReference>
<evidence type="ECO:0000259" key="16">
    <source>
        <dbReference type="PROSITE" id="PS50851"/>
    </source>
</evidence>
<evidence type="ECO:0000256" key="5">
    <source>
        <dbReference type="ARBA" id="ARBA00022490"/>
    </source>
</evidence>
<accession>A0ABZ0N6V1</accession>
<dbReference type="PRINTS" id="PR00344">
    <property type="entry name" value="BCTRLSENSOR"/>
</dbReference>
<dbReference type="InterPro" id="IPR002545">
    <property type="entry name" value="CheW-lke_dom"/>
</dbReference>
<evidence type="ECO:0000313" key="18">
    <source>
        <dbReference type="EMBL" id="WPA93344.1"/>
    </source>
</evidence>
<dbReference type="Pfam" id="PF02895">
    <property type="entry name" value="H-kinase_dim"/>
    <property type="match status" value="1"/>
</dbReference>
<comment type="subcellular location">
    <subcellularLocation>
        <location evidence="2">Cytoplasm</location>
    </subcellularLocation>
</comment>
<dbReference type="Gene3D" id="3.30.565.10">
    <property type="entry name" value="Histidine kinase-like ATPase, C-terminal domain"/>
    <property type="match status" value="1"/>
</dbReference>
<dbReference type="Pfam" id="PF09078">
    <property type="entry name" value="CheY-binding"/>
    <property type="match status" value="1"/>
</dbReference>
<evidence type="ECO:0000313" key="19">
    <source>
        <dbReference type="Proteomes" id="UP001302443"/>
    </source>
</evidence>
<keyword evidence="11" id="KW-0067">ATP-binding</keyword>
<keyword evidence="10" id="KW-0418">Kinase</keyword>
<keyword evidence="8" id="KW-0808">Transferase</keyword>
<dbReference type="Gene3D" id="1.20.120.160">
    <property type="entry name" value="HPT domain"/>
    <property type="match status" value="1"/>
</dbReference>
<dbReference type="InterPro" id="IPR036061">
    <property type="entry name" value="CheW-like_dom_sf"/>
</dbReference>
<proteinExistence type="predicted"/>
<organism evidence="18 19">
    <name type="scientific">Providencia zhijiangensis</name>
    <dbReference type="NCBI Taxonomy" id="3053982"/>
    <lineage>
        <taxon>Bacteria</taxon>
        <taxon>Pseudomonadati</taxon>
        <taxon>Pseudomonadota</taxon>
        <taxon>Gammaproteobacteria</taxon>
        <taxon>Enterobacterales</taxon>
        <taxon>Morganellaceae</taxon>
        <taxon>Providencia</taxon>
    </lineage>
</organism>
<dbReference type="Pfam" id="PF02518">
    <property type="entry name" value="HATPase_c"/>
    <property type="match status" value="1"/>
</dbReference>
<keyword evidence="19" id="KW-1185">Reference proteome</keyword>
<protein>
    <recommendedName>
        <fullName evidence="4">Chemotaxis protein CheA</fullName>
        <ecNumber evidence="3">2.7.13.3</ecNumber>
    </recommendedName>
</protein>
<dbReference type="Gene3D" id="2.30.30.40">
    <property type="entry name" value="SH3 Domains"/>
    <property type="match status" value="1"/>
</dbReference>
<dbReference type="InterPro" id="IPR004105">
    <property type="entry name" value="CheA-like_dim"/>
</dbReference>
<keyword evidence="5" id="KW-0963">Cytoplasm</keyword>
<sequence>MDITEFYQTFFDEADELLRDMEQHLLELDPIDPDSEQLNAIFRSAHSIKGGAATFGFTHLQNTTHTLENLLDKARHDELTLTPDIIDVFLDAKDVMVSQLDAYKNDSLPDDETFKRICDVLKSIEHDVSEIGPEEVAAIVNASTKETDDAVDDNVVDDDAATDEPSSETAMQTHAALTNNEFSHYFIITLNGLKSTEVDVLADELGLFGSLFGSEKSDSSLKAWLGTNTDIDDICGVLCFVVDESQIQHSEISFEECQRATQGSNQKSKVAATLEELEATVEELAAMVETPTEPVELPKVAVAAPTPVTAPTPSSASSSAAAKKAAAAKPKGDSSSIRVAVEKVDQLINLVGELVIIQSMLTQHSQQVDQNEYADLLSSIVQLERNSRALQESVMSIRMMPMDYVFSRFPRMVRDIASKLGKKIELKVEGSSTELDKSLIERIVDPLNHLVRNSLDHGIEKPEVRLANGKPEAGTLTLSAAHQSGNICIEVRDDGAGLNRERILAKARSQGMNVHDGMTNDEVAMLIMAPGFSTAEVVTDVSGRGVGMDVVKRNIQDMGGRIQIGFTEGKGTIIRILLPLTLAILDGMSVKVSDDVFIVPLSAIISTLQPRPEDIYRLAGEEKMLLVRGEYLPLVELHHVFSIENAEPNLANSIALIIQNAGHRFALLVDKLVGQQQVVVKNIESNYRKIPGISAATIMGDGSVSLILDVAELQRMNNNILINKKQPVSQPVMH</sequence>
<dbReference type="InterPro" id="IPR036641">
    <property type="entry name" value="HPT_dom_sf"/>
</dbReference>
<dbReference type="InterPro" id="IPR008207">
    <property type="entry name" value="Sig_transdc_His_kin_Hpt_dom"/>
</dbReference>
<dbReference type="InterPro" id="IPR015162">
    <property type="entry name" value="CheY-binding"/>
</dbReference>
<keyword evidence="12" id="KW-0902">Two-component regulatory system</keyword>
<dbReference type="RefSeq" id="WP_286269281.1">
    <property type="nucleotide sequence ID" value="NZ_CP135990.1"/>
</dbReference>
<keyword evidence="9" id="KW-0547">Nucleotide-binding</keyword>
<dbReference type="SUPFAM" id="SSF55874">
    <property type="entry name" value="ATPase domain of HSP90 chaperone/DNA topoisomerase II/histidine kinase"/>
    <property type="match status" value="1"/>
</dbReference>
<evidence type="ECO:0000256" key="7">
    <source>
        <dbReference type="ARBA" id="ARBA00022553"/>
    </source>
</evidence>
<dbReference type="PROSITE" id="PS50851">
    <property type="entry name" value="CHEW"/>
    <property type="match status" value="1"/>
</dbReference>
<dbReference type="InterPro" id="IPR037006">
    <property type="entry name" value="CheA-like_homodim_sf"/>
</dbReference>
<dbReference type="SMART" id="SM01231">
    <property type="entry name" value="H-kinase_dim"/>
    <property type="match status" value="1"/>
</dbReference>
<dbReference type="InterPro" id="IPR003594">
    <property type="entry name" value="HATPase_dom"/>
</dbReference>
<evidence type="ECO:0000259" key="15">
    <source>
        <dbReference type="PROSITE" id="PS50109"/>
    </source>
</evidence>
<evidence type="ECO:0000256" key="3">
    <source>
        <dbReference type="ARBA" id="ARBA00012438"/>
    </source>
</evidence>
<dbReference type="CDD" id="cd00088">
    <property type="entry name" value="HPT"/>
    <property type="match status" value="1"/>
</dbReference>
<evidence type="ECO:0000256" key="2">
    <source>
        <dbReference type="ARBA" id="ARBA00004496"/>
    </source>
</evidence>
<feature type="domain" description="Histidine kinase" evidence="15">
    <location>
        <begin position="371"/>
        <end position="582"/>
    </location>
</feature>
<feature type="domain" description="HPt" evidence="17">
    <location>
        <begin position="1"/>
        <end position="103"/>
    </location>
</feature>
<dbReference type="InterPro" id="IPR035891">
    <property type="entry name" value="CheY-binding_CheA"/>
</dbReference>
<evidence type="ECO:0000256" key="11">
    <source>
        <dbReference type="ARBA" id="ARBA00022840"/>
    </source>
</evidence>
<evidence type="ECO:0000259" key="17">
    <source>
        <dbReference type="PROSITE" id="PS50894"/>
    </source>
</evidence>
<dbReference type="PANTHER" id="PTHR43395">
    <property type="entry name" value="SENSOR HISTIDINE KINASE CHEA"/>
    <property type="match status" value="1"/>
</dbReference>
<dbReference type="Pfam" id="PF01627">
    <property type="entry name" value="Hpt"/>
    <property type="match status" value="1"/>
</dbReference>
<dbReference type="SUPFAM" id="SSF47226">
    <property type="entry name" value="Histidine-containing phosphotransfer domain, HPT domain"/>
    <property type="match status" value="1"/>
</dbReference>
<keyword evidence="7 14" id="KW-0597">Phosphoprotein</keyword>
<dbReference type="SUPFAM" id="SSF47384">
    <property type="entry name" value="Homodimeric domain of signal transducing histidine kinase"/>
    <property type="match status" value="1"/>
</dbReference>
<dbReference type="InterPro" id="IPR051315">
    <property type="entry name" value="Bact_Chemotaxis_CheA"/>
</dbReference>
<dbReference type="SMART" id="SM00387">
    <property type="entry name" value="HATPase_c"/>
    <property type="match status" value="1"/>
</dbReference>
<dbReference type="PANTHER" id="PTHR43395:SF10">
    <property type="entry name" value="CHEMOTAXIS PROTEIN CHEA"/>
    <property type="match status" value="1"/>
</dbReference>
<dbReference type="EMBL" id="CP135990">
    <property type="protein sequence ID" value="WPA93344.1"/>
    <property type="molecule type" value="Genomic_DNA"/>
</dbReference>
<feature type="modified residue" description="Phosphohistidine" evidence="14">
    <location>
        <position position="46"/>
    </location>
</feature>
<dbReference type="Proteomes" id="UP001302443">
    <property type="component" value="Chromosome"/>
</dbReference>
<evidence type="ECO:0000256" key="9">
    <source>
        <dbReference type="ARBA" id="ARBA00022741"/>
    </source>
</evidence>
<dbReference type="CDD" id="cd00731">
    <property type="entry name" value="CheA_reg"/>
    <property type="match status" value="1"/>
</dbReference>
<dbReference type="SMART" id="SM00260">
    <property type="entry name" value="CheW"/>
    <property type="match status" value="1"/>
</dbReference>
<dbReference type="NCBIfam" id="NF007835">
    <property type="entry name" value="PRK10547.1"/>
    <property type="match status" value="1"/>
</dbReference>
<dbReference type="CDD" id="cd16916">
    <property type="entry name" value="HATPase_CheA-like"/>
    <property type="match status" value="1"/>
</dbReference>
<dbReference type="Gene3D" id="3.30.70.400">
    <property type="entry name" value="CheY-binding domain of CheA"/>
    <property type="match status" value="1"/>
</dbReference>
<evidence type="ECO:0000256" key="10">
    <source>
        <dbReference type="ARBA" id="ARBA00022777"/>
    </source>
</evidence>
<dbReference type="InterPro" id="IPR036097">
    <property type="entry name" value="HisK_dim/P_sf"/>
</dbReference>
<dbReference type="Gene3D" id="1.10.287.560">
    <property type="entry name" value="Histidine kinase CheA-like, homodimeric domain"/>
    <property type="match status" value="1"/>
</dbReference>
<dbReference type="Pfam" id="PF01584">
    <property type="entry name" value="CheW"/>
    <property type="match status" value="1"/>
</dbReference>
<reference evidence="18 19" key="1">
    <citation type="submission" date="2023-09" db="EMBL/GenBank/DDBJ databases">
        <title>Genomic Revisitation and Reclassification of the Genus Providencia.</title>
        <authorList>
            <person name="Dong X."/>
        </authorList>
    </citation>
    <scope>NUCLEOTIDE SEQUENCE [LARGE SCALE GENOMIC DNA]</scope>
    <source>
        <strain evidence="18 19">D4759</strain>
    </source>
</reference>
<evidence type="ECO:0000256" key="12">
    <source>
        <dbReference type="ARBA" id="ARBA00023012"/>
    </source>
</evidence>